<keyword evidence="3" id="KW-1185">Reference proteome</keyword>
<dbReference type="PROSITE" id="PS51257">
    <property type="entry name" value="PROKAR_LIPOPROTEIN"/>
    <property type="match status" value="1"/>
</dbReference>
<dbReference type="EMBL" id="BAABEO010000012">
    <property type="protein sequence ID" value="GAA3683243.1"/>
    <property type="molecule type" value="Genomic_DNA"/>
</dbReference>
<dbReference type="Pfam" id="PF10647">
    <property type="entry name" value="Gmad1"/>
    <property type="match status" value="1"/>
</dbReference>
<dbReference type="Pfam" id="PF10646">
    <property type="entry name" value="Germane"/>
    <property type="match status" value="1"/>
</dbReference>
<gene>
    <name evidence="2" type="ORF">GCM10023081_21450</name>
</gene>
<dbReference type="InterPro" id="IPR019606">
    <property type="entry name" value="GerMN"/>
</dbReference>
<dbReference type="InterPro" id="IPR059026">
    <property type="entry name" value="LpqB_N"/>
</dbReference>
<reference evidence="3" key="1">
    <citation type="journal article" date="2019" name="Int. J. Syst. Evol. Microbiol.">
        <title>The Global Catalogue of Microorganisms (GCM) 10K type strain sequencing project: providing services to taxonomists for standard genome sequencing and annotation.</title>
        <authorList>
            <consortium name="The Broad Institute Genomics Platform"/>
            <consortium name="The Broad Institute Genome Sequencing Center for Infectious Disease"/>
            <person name="Wu L."/>
            <person name="Ma J."/>
        </authorList>
    </citation>
    <scope>NUCLEOTIDE SEQUENCE [LARGE SCALE GENOMIC DNA]</scope>
    <source>
        <strain evidence="3">JCM 30742</strain>
    </source>
</reference>
<evidence type="ECO:0000313" key="2">
    <source>
        <dbReference type="EMBL" id="GAA3683243.1"/>
    </source>
</evidence>
<protein>
    <recommendedName>
        <fullName evidence="1">GerMN domain-containing protein</fullName>
    </recommendedName>
</protein>
<evidence type="ECO:0000313" key="3">
    <source>
        <dbReference type="Proteomes" id="UP001500752"/>
    </source>
</evidence>
<dbReference type="InterPro" id="IPR018910">
    <property type="entry name" value="LpqB_C"/>
</dbReference>
<dbReference type="RefSeq" id="WP_345150679.1">
    <property type="nucleotide sequence ID" value="NZ_BAABEO010000012.1"/>
</dbReference>
<dbReference type="Pfam" id="PF25976">
    <property type="entry name" value="LpqB_N"/>
    <property type="match status" value="1"/>
</dbReference>
<proteinExistence type="predicted"/>
<sequence>MTRPVSGRPGSVLLAVAAVLAAVVLVLAGCGAIPTSGPVGSIAPGNGSSGGGIYIFNPPGPRNGATPEEIIEGFYRAGIAPADDYRIAREYLAPAFAGEWRPVEQTLVYDSEPSIVDNVQEGSYTVQVEATAVIGEHGLRTDLPANSTRSAEVRLEQVDGEWRIVEAPDGTLVETGNFSVLFAPHLLYFYDATYAYAVPDVRWFANRQGLAATIVESLLAGPAPYLRNAAYSAFPEDAALTRPAVPIDAGRATVDLAESVFVDASDLRRQQMQQQLELTLSRLNNVTSVTMTVNQREVGLGAQAPGFTAAIVDPAVADTQIAIAGGALVYYQGDGIVPVGGVPDISGHKPRDPAMGPGGNRYAFLDGGRTRLFTVDETGSVSTPVRGVDLVAPSIDTYGWTWTVAGGSHSHVMAVPASTALDGPAREVAAGWLDDAEVLSLRVSRDGARVAVVARIGGDTGLYIGGIIRDSDGVPRGFTDPLEVPTAVPVSRAVWDSDISVIVMRANAEEAVTAERIGLDGTSELFLPLQGMIGLSAGPGERRPVYAETPEGIYSRVGNSWSAQGRQASNLSYAG</sequence>
<comment type="caution">
    <text evidence="2">The sequence shown here is derived from an EMBL/GenBank/DDBJ whole genome shotgun (WGS) entry which is preliminary data.</text>
</comment>
<accession>A0ABP7C8Q9</accession>
<evidence type="ECO:0000259" key="1">
    <source>
        <dbReference type="SMART" id="SM00909"/>
    </source>
</evidence>
<name>A0ABP7C8Q9_9MICC</name>
<dbReference type="Proteomes" id="UP001500752">
    <property type="component" value="Unassembled WGS sequence"/>
</dbReference>
<feature type="domain" description="GerMN" evidence="1">
    <location>
        <begin position="211"/>
        <end position="302"/>
    </location>
</feature>
<organism evidence="2 3">
    <name type="scientific">Arthrobacter ginkgonis</name>
    <dbReference type="NCBI Taxonomy" id="1630594"/>
    <lineage>
        <taxon>Bacteria</taxon>
        <taxon>Bacillati</taxon>
        <taxon>Actinomycetota</taxon>
        <taxon>Actinomycetes</taxon>
        <taxon>Micrococcales</taxon>
        <taxon>Micrococcaceae</taxon>
        <taxon>Arthrobacter</taxon>
    </lineage>
</organism>
<dbReference type="SMART" id="SM00909">
    <property type="entry name" value="Germane"/>
    <property type="match status" value="1"/>
</dbReference>